<dbReference type="EMBL" id="CAWUOM010000146">
    <property type="protein sequence ID" value="CAK7273846.1"/>
    <property type="molecule type" value="Genomic_DNA"/>
</dbReference>
<keyword evidence="3" id="KW-0012">Acyltransferase</keyword>
<keyword evidence="4" id="KW-0472">Membrane</keyword>
<dbReference type="Pfam" id="PF16076">
    <property type="entry name" value="Acyltransf_C"/>
    <property type="match status" value="1"/>
</dbReference>
<dbReference type="PANTHER" id="PTHR10983">
    <property type="entry name" value="1-ACYLGLYCEROL-3-PHOSPHATE ACYLTRANSFERASE-RELATED"/>
    <property type="match status" value="1"/>
</dbReference>
<keyword evidence="4" id="KW-1133">Transmembrane helix</keyword>
<name>A0ABP0DZW6_9PEZI</name>
<feature type="transmembrane region" description="Helical" evidence="4">
    <location>
        <begin position="12"/>
        <end position="35"/>
    </location>
</feature>
<reference evidence="6 7" key="1">
    <citation type="submission" date="2024-01" db="EMBL/GenBank/DDBJ databases">
        <authorList>
            <person name="Allen C."/>
            <person name="Tagirdzhanova G."/>
        </authorList>
    </citation>
    <scope>NUCLEOTIDE SEQUENCE [LARGE SCALE GENOMIC DNA]</scope>
    <source>
        <strain evidence="6 7">CBS 573.63</strain>
    </source>
</reference>
<evidence type="ECO:0000256" key="4">
    <source>
        <dbReference type="SAM" id="Phobius"/>
    </source>
</evidence>
<proteinExistence type="inferred from homology"/>
<dbReference type="InterPro" id="IPR032098">
    <property type="entry name" value="Acyltransf_C"/>
</dbReference>
<accession>A0ABP0DZW6</accession>
<dbReference type="SUPFAM" id="SSF69593">
    <property type="entry name" value="Glycerol-3-phosphate (1)-acyltransferase"/>
    <property type="match status" value="1"/>
</dbReference>
<evidence type="ECO:0000313" key="6">
    <source>
        <dbReference type="EMBL" id="CAK7273846.1"/>
    </source>
</evidence>
<keyword evidence="2" id="KW-0808">Transferase</keyword>
<organism evidence="6 7">
    <name type="scientific">Sporothrix epigloea</name>
    <dbReference type="NCBI Taxonomy" id="1892477"/>
    <lineage>
        <taxon>Eukaryota</taxon>
        <taxon>Fungi</taxon>
        <taxon>Dikarya</taxon>
        <taxon>Ascomycota</taxon>
        <taxon>Pezizomycotina</taxon>
        <taxon>Sordariomycetes</taxon>
        <taxon>Sordariomycetidae</taxon>
        <taxon>Ophiostomatales</taxon>
        <taxon>Ophiostomataceae</taxon>
        <taxon>Sporothrix</taxon>
    </lineage>
</organism>
<evidence type="ECO:0000313" key="7">
    <source>
        <dbReference type="Proteomes" id="UP001642501"/>
    </source>
</evidence>
<dbReference type="Proteomes" id="UP001642501">
    <property type="component" value="Unassembled WGS sequence"/>
</dbReference>
<gene>
    <name evidence="6" type="ORF">SEPCBS57363_005858</name>
</gene>
<protein>
    <recommendedName>
        <fullName evidence="5">Phospholipid/glycerol acyltransferase domain-containing protein</fullName>
    </recommendedName>
</protein>
<evidence type="ECO:0000256" key="1">
    <source>
        <dbReference type="ARBA" id="ARBA00008655"/>
    </source>
</evidence>
<evidence type="ECO:0000259" key="5">
    <source>
        <dbReference type="SMART" id="SM00563"/>
    </source>
</evidence>
<dbReference type="SMART" id="SM00563">
    <property type="entry name" value="PlsC"/>
    <property type="match status" value="1"/>
</dbReference>
<dbReference type="InterPro" id="IPR002123">
    <property type="entry name" value="Plipid/glycerol_acylTrfase"/>
</dbReference>
<feature type="domain" description="Phospholipid/glycerol acyltransferase" evidence="5">
    <location>
        <begin position="82"/>
        <end position="204"/>
    </location>
</feature>
<sequence length="306" mass="35538">MATLYNILRGSLLTLPWLVWVFIVDLLVSLLLPLLPIFPDICYNISSALAESGWYWIQLIFTRANGAVIAVSGDILPCGESAIIVANHVKWCDFYMIQELAVRAGMLGRCRYFAKTELRWVPFLGWGLWALGMPMVSRRWDKDEKELDRVFSGIVDRKWPTWLISFSEATRYTPAKYAASTTWCAENDRSQPQHLLYPRTKGFITTVQHLRKSSNVKAVYDLTIAYQRGDQFRCAPSMWETLSVPNITRDKGYRFYIHARRFPLNELPDTDDGLAKWLERCWVEKGNWLEDKRLEWSENGKAQKLK</sequence>
<evidence type="ECO:0000256" key="3">
    <source>
        <dbReference type="ARBA" id="ARBA00023315"/>
    </source>
</evidence>
<dbReference type="Pfam" id="PF01553">
    <property type="entry name" value="Acyltransferase"/>
    <property type="match status" value="1"/>
</dbReference>
<dbReference type="CDD" id="cd07990">
    <property type="entry name" value="LPLAT_LCLAT1-like"/>
    <property type="match status" value="1"/>
</dbReference>
<evidence type="ECO:0000256" key="2">
    <source>
        <dbReference type="ARBA" id="ARBA00022679"/>
    </source>
</evidence>
<dbReference type="PANTHER" id="PTHR10983:SF24">
    <property type="entry name" value="1-ACYLGLYCEROL-3-PHOSPHATE O-ACYLTRANSFERASE 3, ISOFORM E-RELATED"/>
    <property type="match status" value="1"/>
</dbReference>
<keyword evidence="4" id="KW-0812">Transmembrane</keyword>
<comment type="similarity">
    <text evidence="1">Belongs to the 1-acyl-sn-glycerol-3-phosphate acyltransferase family.</text>
</comment>
<keyword evidence="7" id="KW-1185">Reference proteome</keyword>
<comment type="caution">
    <text evidence="6">The sequence shown here is derived from an EMBL/GenBank/DDBJ whole genome shotgun (WGS) entry which is preliminary data.</text>
</comment>